<evidence type="ECO:0000313" key="2">
    <source>
        <dbReference type="Proteomes" id="UP000192505"/>
    </source>
</evidence>
<reference evidence="1 2" key="1">
    <citation type="submission" date="2017-01" db="EMBL/GenBank/DDBJ databases">
        <title>Novel large sulfur bacteria in the metagenomes of groundwater-fed chemosynthetic microbial mats in the Lake Huron basin.</title>
        <authorList>
            <person name="Sharrar A.M."/>
            <person name="Flood B.E."/>
            <person name="Bailey J.V."/>
            <person name="Jones D.S."/>
            <person name="Biddanda B."/>
            <person name="Ruberg S.A."/>
            <person name="Marcus D.N."/>
            <person name="Dick G.J."/>
        </authorList>
    </citation>
    <scope>NUCLEOTIDE SEQUENCE [LARGE SCALE GENOMIC DNA]</scope>
    <source>
        <strain evidence="1">A7</strain>
    </source>
</reference>
<dbReference type="AlphaFoldDB" id="A0A1W9KNS1"/>
<name>A0A1W9KNS1_9BURK</name>
<evidence type="ECO:0008006" key="3">
    <source>
        <dbReference type="Google" id="ProtNLM"/>
    </source>
</evidence>
<gene>
    <name evidence="1" type="ORF">BWK72_20395</name>
</gene>
<accession>A0A1W9KNS1</accession>
<proteinExistence type="predicted"/>
<protein>
    <recommendedName>
        <fullName evidence="3">DUF429 domain-containing protein</fullName>
    </recommendedName>
</protein>
<evidence type="ECO:0000313" key="1">
    <source>
        <dbReference type="EMBL" id="OQW85812.1"/>
    </source>
</evidence>
<sequence>MHVGVDGCRAGWIAVCANEIGLKYSIFREIDALVQAHRAAKQILVDIPIGLPGTGCSRRPCDSLARKVLGNRAASVFPAPSRAAAHADDIAEARRLNIEELGVSLSAQAWGICQKIAEVDKFLLANPNVRSIVREIHPEVCFWGLNGGSPMRHSKKTKEGVVERLELLESVDPRAGAFYLRVIAETLRKDVQRDDVLDALVGCLTGMAQATGTLTQLSGASKKDGEGLPMEMVYRSIVRT</sequence>
<dbReference type="Pfam" id="PF04250">
    <property type="entry name" value="DUF429"/>
    <property type="match status" value="1"/>
</dbReference>
<dbReference type="Proteomes" id="UP000192505">
    <property type="component" value="Unassembled WGS sequence"/>
</dbReference>
<dbReference type="InterPro" id="IPR007362">
    <property type="entry name" value="DUF429"/>
</dbReference>
<dbReference type="EMBL" id="MTEI01000034">
    <property type="protein sequence ID" value="OQW85812.1"/>
    <property type="molecule type" value="Genomic_DNA"/>
</dbReference>
<organism evidence="1 2">
    <name type="scientific">Rhodoferax ferrireducens</name>
    <dbReference type="NCBI Taxonomy" id="192843"/>
    <lineage>
        <taxon>Bacteria</taxon>
        <taxon>Pseudomonadati</taxon>
        <taxon>Pseudomonadota</taxon>
        <taxon>Betaproteobacteria</taxon>
        <taxon>Burkholderiales</taxon>
        <taxon>Comamonadaceae</taxon>
        <taxon>Rhodoferax</taxon>
    </lineage>
</organism>
<comment type="caution">
    <text evidence="1">The sequence shown here is derived from an EMBL/GenBank/DDBJ whole genome shotgun (WGS) entry which is preliminary data.</text>
</comment>